<comment type="subcellular location">
    <subcellularLocation>
        <location evidence="1">Nucleus</location>
    </subcellularLocation>
</comment>
<dbReference type="SMART" id="SM00358">
    <property type="entry name" value="DSRM"/>
    <property type="match status" value="2"/>
</dbReference>
<dbReference type="GO" id="GO:0003724">
    <property type="term" value="F:RNA helicase activity"/>
    <property type="evidence" value="ECO:0007669"/>
    <property type="project" value="UniProtKB-EC"/>
</dbReference>
<dbReference type="InterPro" id="IPR002464">
    <property type="entry name" value="DNA/RNA_helicase_DEAH_CS"/>
</dbReference>
<sequence>MVDTEGIKMFLYTYLQKNHKKLPEYSFKQRAVGRGHLRFICELRVDGFSYVGIGNSTSKKDAQTNSARDFANFLVREGLLKQSDLPSLISDYELNSTEVADVSHASSSTADTQPNGQTAEISDDSYISRIIDKAKLEEAEEVDLTADIHGGWSMENSKCRLNEYLQHTKQIPLNIRYTPVGPEHNRSFVAEARVFAKSSRKELYARENGSTKVMASRACCLSLVRQLFHFGEIEAFSGERKKKKVEQLVPIPVELDPEIDNRLHAMLESLNLVPILTPPPIQGVDDQASPQEEHNMIVTYNIAEFESKPRQCAQLVSWSPPIPNWNPWTACNIDQGPEAYQSLTKISQTFKREYEERINSRSYISIKSECEALPVANYVNQILNTIAKNQVTLIKGETGCGKTTQVPQFILDSYLASGRGAECTVLVTQPRRLCAISLAERVASERCETIGVSVGYSVRFETVHPRPFGSILFCTIGTLCRKMEAGIRGISHIIIDEIHERDVNTDFMMIMIRDLVRANSGLRVILMSATIDTSTFQDYFGKTATVEVHGRTFSVQSYFLEDCIQMTNFVPPVQTTDFEKRGGKKTPMEDEDAAAASAEADDENCNLICPPNYPLSVAEAMRQLPEKEISFALIGSLLEHICDMGIDGAVLIFLPGWNTISLLRKYLESHPRFGMARDFLILSLHSQVPREDQKLVFRPAPRGARKIVLSTNISESSITINDVVFVIDSCLARVKMFTARNNLTSYSTVWASKTNLEQRRGRAGRVRAGFAYHLCSRARFDRLEPHITPEILRTPLHELALMIKLLRLGDIQEFLRKAIISPPLDAVIEAEHTLREMKALDTNDELTPLGLILARLPVEPRLGRMLVFSCIFDLGGAMSVIATQASFDCEVFVMPPNRKRLSWNQVKFAADTHSDHLAMLNAFQLWASARFGKGEEEASLLCEDRELNEFSLKMIDDAASQIRNILLNLNFPESVLFTRPINFRDRNSPKFDFIAAMLTNGLYPNIAYHTDARKLLTAEGKFALIHKGSVNCIKDTKPTFPFFTFTEKIRTQTINCKSLTMISPIHLLLFGCRRGVWLSKLQNNIKSDEGIVMIDDWLPVRIRYSTAAKVFALRPALDALLVKICLEPSCLQSPGQSDAALIELTKALCCRTAIPGVQLHKDECYFDDDMHPQIYRIAPSTTVVHLQQPRKQREEEVVLVTKQPQSSRPRHEESLPDRRSEEGGSLRREAPRRDVGRWGRYCPPQQRDSFYSHSLHRGIKRVYPFTSQWPEEPSTFDCQLPWAQREFYGSGSGGPPPLIPISSCGPPPPRGYYSQPPVNYQPSPRVPFPPRNPPPPTWISSSSSSQSAPNHQWRGPRMPSYYHY</sequence>
<dbReference type="InterPro" id="IPR014001">
    <property type="entry name" value="Helicase_ATP-bd"/>
</dbReference>
<reference evidence="17" key="1">
    <citation type="submission" date="2016-04" db="UniProtKB">
        <authorList>
            <consortium name="WormBaseParasite"/>
        </authorList>
    </citation>
    <scope>IDENTIFICATION</scope>
</reference>
<dbReference type="Pfam" id="PF00270">
    <property type="entry name" value="DEAD"/>
    <property type="match status" value="1"/>
</dbReference>
<reference evidence="15 16" key="2">
    <citation type="submission" date="2018-11" db="EMBL/GenBank/DDBJ databases">
        <authorList>
            <consortium name="Pathogen Informatics"/>
        </authorList>
    </citation>
    <scope>NUCLEOTIDE SEQUENCE [LARGE SCALE GENOMIC DNA]</scope>
</reference>
<dbReference type="GO" id="GO:0005524">
    <property type="term" value="F:ATP binding"/>
    <property type="evidence" value="ECO:0007669"/>
    <property type="project" value="UniProtKB-KW"/>
</dbReference>
<dbReference type="GO" id="GO:0016887">
    <property type="term" value="F:ATP hydrolysis activity"/>
    <property type="evidence" value="ECO:0007669"/>
    <property type="project" value="TreeGrafter"/>
</dbReference>
<feature type="domain" description="DRBM" evidence="12">
    <location>
        <begin position="156"/>
        <end position="229"/>
    </location>
</feature>
<dbReference type="CDD" id="cd18791">
    <property type="entry name" value="SF2_C_RHA"/>
    <property type="match status" value="1"/>
</dbReference>
<keyword evidence="6" id="KW-0378">Hydrolase</keyword>
<dbReference type="OrthoDB" id="5600252at2759"/>
<evidence type="ECO:0000256" key="9">
    <source>
        <dbReference type="ARBA" id="ARBA00023242"/>
    </source>
</evidence>
<keyword evidence="4" id="KW-0677">Repeat</keyword>
<dbReference type="GO" id="GO:0005730">
    <property type="term" value="C:nucleolus"/>
    <property type="evidence" value="ECO:0007669"/>
    <property type="project" value="TreeGrafter"/>
</dbReference>
<evidence type="ECO:0000259" key="14">
    <source>
        <dbReference type="PROSITE" id="PS51194"/>
    </source>
</evidence>
<evidence type="ECO:0000259" key="12">
    <source>
        <dbReference type="PROSITE" id="PS50137"/>
    </source>
</evidence>
<feature type="domain" description="Helicase ATP-binding" evidence="13">
    <location>
        <begin position="383"/>
        <end position="549"/>
    </location>
</feature>
<dbReference type="WBParaSite" id="HDID_0000981101-mRNA-1">
    <property type="protein sequence ID" value="HDID_0000981101-mRNA-1"/>
    <property type="gene ID" value="HDID_0000981101"/>
</dbReference>
<name>A0A158QG09_HYMDI</name>
<dbReference type="InterPro" id="IPR011545">
    <property type="entry name" value="DEAD/DEAH_box_helicase_dom"/>
</dbReference>
<evidence type="ECO:0000256" key="3">
    <source>
        <dbReference type="ARBA" id="ARBA00012552"/>
    </source>
</evidence>
<dbReference type="GO" id="GO:1990904">
    <property type="term" value="C:ribonucleoprotein complex"/>
    <property type="evidence" value="ECO:0007669"/>
    <property type="project" value="TreeGrafter"/>
</dbReference>
<evidence type="ECO:0000313" key="15">
    <source>
        <dbReference type="EMBL" id="VDL62228.1"/>
    </source>
</evidence>
<evidence type="ECO:0000259" key="13">
    <source>
        <dbReference type="PROSITE" id="PS51192"/>
    </source>
</evidence>
<dbReference type="InterPro" id="IPR014720">
    <property type="entry name" value="dsRBD_dom"/>
</dbReference>
<dbReference type="SMART" id="SM00487">
    <property type="entry name" value="DEXDc"/>
    <property type="match status" value="1"/>
</dbReference>
<feature type="domain" description="Helicase C-terminal" evidence="14">
    <location>
        <begin position="636"/>
        <end position="807"/>
    </location>
</feature>
<dbReference type="FunFam" id="3.40.50.300:FF:000284">
    <property type="entry name" value="probable ATP-dependent RNA helicase YTHDC2"/>
    <property type="match status" value="1"/>
</dbReference>
<dbReference type="GO" id="GO:0050684">
    <property type="term" value="P:regulation of mRNA processing"/>
    <property type="evidence" value="ECO:0007669"/>
    <property type="project" value="TreeGrafter"/>
</dbReference>
<evidence type="ECO:0000256" key="7">
    <source>
        <dbReference type="ARBA" id="ARBA00022806"/>
    </source>
</evidence>
<keyword evidence="8" id="KW-0067">ATP-binding</keyword>
<dbReference type="PROSITE" id="PS50137">
    <property type="entry name" value="DS_RBD"/>
    <property type="match status" value="2"/>
</dbReference>
<dbReference type="Pfam" id="PF07717">
    <property type="entry name" value="OB_NTP_bind"/>
    <property type="match status" value="1"/>
</dbReference>
<evidence type="ECO:0000256" key="5">
    <source>
        <dbReference type="ARBA" id="ARBA00022741"/>
    </source>
</evidence>
<evidence type="ECO:0000256" key="6">
    <source>
        <dbReference type="ARBA" id="ARBA00022801"/>
    </source>
</evidence>
<dbReference type="Proteomes" id="UP000274504">
    <property type="component" value="Unassembled WGS sequence"/>
</dbReference>
<keyword evidence="7" id="KW-0347">Helicase</keyword>
<feature type="compositionally biased region" description="Pro residues" evidence="11">
    <location>
        <begin position="1324"/>
        <end position="1337"/>
    </location>
</feature>
<dbReference type="InterPro" id="IPR007502">
    <property type="entry name" value="Helicase-assoc_dom"/>
</dbReference>
<dbReference type="PANTHER" id="PTHR18934">
    <property type="entry name" value="ATP-DEPENDENT RNA HELICASE"/>
    <property type="match status" value="1"/>
</dbReference>
<dbReference type="InterPro" id="IPR044446">
    <property type="entry name" value="DHX9_DSRM_2"/>
</dbReference>
<dbReference type="EC" id="3.6.4.13" evidence="3"/>
<dbReference type="PROSITE" id="PS51194">
    <property type="entry name" value="HELICASE_CTER"/>
    <property type="match status" value="1"/>
</dbReference>
<dbReference type="GO" id="GO:0045944">
    <property type="term" value="P:positive regulation of transcription by RNA polymerase II"/>
    <property type="evidence" value="ECO:0007669"/>
    <property type="project" value="TreeGrafter"/>
</dbReference>
<dbReference type="SMART" id="SM00490">
    <property type="entry name" value="HELICc"/>
    <property type="match status" value="1"/>
</dbReference>
<evidence type="ECO:0000256" key="1">
    <source>
        <dbReference type="ARBA" id="ARBA00004123"/>
    </source>
</evidence>
<dbReference type="SUPFAM" id="SSF54768">
    <property type="entry name" value="dsRNA-binding domain-like"/>
    <property type="match status" value="2"/>
</dbReference>
<dbReference type="Gene3D" id="3.40.50.300">
    <property type="entry name" value="P-loop containing nucleotide triphosphate hydrolases"/>
    <property type="match status" value="2"/>
</dbReference>
<dbReference type="SUPFAM" id="SSF52540">
    <property type="entry name" value="P-loop containing nucleoside triphosphate hydrolases"/>
    <property type="match status" value="1"/>
</dbReference>
<dbReference type="CDD" id="cd19855">
    <property type="entry name" value="DSRM_DHX9_rpt2"/>
    <property type="match status" value="1"/>
</dbReference>
<keyword evidence="10" id="KW-0694">RNA-binding</keyword>
<feature type="compositionally biased region" description="Pro residues" evidence="11">
    <location>
        <begin position="1294"/>
        <end position="1310"/>
    </location>
</feature>
<feature type="domain" description="DRBM" evidence="12">
    <location>
        <begin position="6"/>
        <end position="76"/>
    </location>
</feature>
<dbReference type="EMBL" id="UYSG01011403">
    <property type="protein sequence ID" value="VDL62228.1"/>
    <property type="molecule type" value="Genomic_DNA"/>
</dbReference>
<feature type="region of interest" description="Disordered" evidence="11">
    <location>
        <begin position="1287"/>
        <end position="1364"/>
    </location>
</feature>
<dbReference type="Gene3D" id="1.20.120.1080">
    <property type="match status" value="1"/>
</dbReference>
<dbReference type="GO" id="GO:0043138">
    <property type="term" value="F:3'-5' DNA helicase activity"/>
    <property type="evidence" value="ECO:0007669"/>
    <property type="project" value="TreeGrafter"/>
</dbReference>
<dbReference type="FunFam" id="3.30.160.20:FF:000028">
    <property type="entry name" value="ATP-dependent RNA helicase A"/>
    <property type="match status" value="1"/>
</dbReference>
<gene>
    <name evidence="15" type="ORF">HDID_LOCUS9809</name>
</gene>
<dbReference type="InterPro" id="IPR027417">
    <property type="entry name" value="P-loop_NTPase"/>
</dbReference>
<evidence type="ECO:0000313" key="17">
    <source>
        <dbReference type="WBParaSite" id="HDID_0000981101-mRNA-1"/>
    </source>
</evidence>
<keyword evidence="9" id="KW-0539">Nucleus</keyword>
<dbReference type="PANTHER" id="PTHR18934:SF119">
    <property type="entry name" value="ATP-DEPENDENT RNA HELICASE A"/>
    <property type="match status" value="1"/>
</dbReference>
<keyword evidence="5" id="KW-0547">Nucleotide-binding</keyword>
<evidence type="ECO:0000313" key="16">
    <source>
        <dbReference type="Proteomes" id="UP000274504"/>
    </source>
</evidence>
<dbReference type="InterPro" id="IPR011709">
    <property type="entry name" value="DEAD-box_helicase_OB_fold"/>
</dbReference>
<evidence type="ECO:0000256" key="10">
    <source>
        <dbReference type="PROSITE-ProRule" id="PRU00266"/>
    </source>
</evidence>
<comment type="similarity">
    <text evidence="2">Belongs to the DEAD box helicase family. DEAH subfamily.</text>
</comment>
<evidence type="ECO:0000256" key="8">
    <source>
        <dbReference type="ARBA" id="ARBA00022840"/>
    </source>
</evidence>
<dbReference type="Pfam" id="PF00035">
    <property type="entry name" value="dsrm"/>
    <property type="match status" value="2"/>
</dbReference>
<dbReference type="GO" id="GO:0003725">
    <property type="term" value="F:double-stranded RNA binding"/>
    <property type="evidence" value="ECO:0007669"/>
    <property type="project" value="InterPro"/>
</dbReference>
<feature type="compositionally biased region" description="Basic and acidic residues" evidence="11">
    <location>
        <begin position="1209"/>
        <end position="1231"/>
    </location>
</feature>
<evidence type="ECO:0000256" key="4">
    <source>
        <dbReference type="ARBA" id="ARBA00022737"/>
    </source>
</evidence>
<dbReference type="PROSITE" id="PS51192">
    <property type="entry name" value="HELICASE_ATP_BIND_1"/>
    <property type="match status" value="1"/>
</dbReference>
<dbReference type="PROSITE" id="PS00690">
    <property type="entry name" value="DEAH_ATP_HELICASE"/>
    <property type="match status" value="1"/>
</dbReference>
<accession>A0A158QG09</accession>
<dbReference type="Gene3D" id="3.30.160.20">
    <property type="match status" value="2"/>
</dbReference>
<proteinExistence type="inferred from homology"/>
<dbReference type="CDD" id="cd19854">
    <property type="entry name" value="DSRM_DHX9_rpt1"/>
    <property type="match status" value="1"/>
</dbReference>
<dbReference type="InterPro" id="IPR001650">
    <property type="entry name" value="Helicase_C-like"/>
</dbReference>
<protein>
    <recommendedName>
        <fullName evidence="3">RNA helicase</fullName>
        <ecNumber evidence="3">3.6.4.13</ecNumber>
    </recommendedName>
</protein>
<dbReference type="Pfam" id="PF00271">
    <property type="entry name" value="Helicase_C"/>
    <property type="match status" value="1"/>
</dbReference>
<dbReference type="SMART" id="SM00847">
    <property type="entry name" value="HA2"/>
    <property type="match status" value="1"/>
</dbReference>
<dbReference type="InterPro" id="IPR044445">
    <property type="entry name" value="DHX9_DSRM_1"/>
</dbReference>
<organism evidence="17">
    <name type="scientific">Hymenolepis diminuta</name>
    <name type="common">Rat tapeworm</name>
    <dbReference type="NCBI Taxonomy" id="6216"/>
    <lineage>
        <taxon>Eukaryota</taxon>
        <taxon>Metazoa</taxon>
        <taxon>Spiralia</taxon>
        <taxon>Lophotrochozoa</taxon>
        <taxon>Platyhelminthes</taxon>
        <taxon>Cestoda</taxon>
        <taxon>Eucestoda</taxon>
        <taxon>Cyclophyllidea</taxon>
        <taxon>Hymenolepididae</taxon>
        <taxon>Hymenolepis</taxon>
    </lineage>
</organism>
<dbReference type="Pfam" id="PF04408">
    <property type="entry name" value="WHD_HA2"/>
    <property type="match status" value="1"/>
</dbReference>
<evidence type="ECO:0000256" key="2">
    <source>
        <dbReference type="ARBA" id="ARBA00008792"/>
    </source>
</evidence>
<evidence type="ECO:0000256" key="11">
    <source>
        <dbReference type="SAM" id="MobiDB-lite"/>
    </source>
</evidence>
<dbReference type="STRING" id="6216.A0A158QG09"/>
<dbReference type="InterPro" id="IPR048333">
    <property type="entry name" value="HA2_WH"/>
</dbReference>
<feature type="region of interest" description="Disordered" evidence="11">
    <location>
        <begin position="1194"/>
        <end position="1231"/>
    </location>
</feature>